<proteinExistence type="inferred from homology"/>
<reference evidence="6 7" key="1">
    <citation type="submission" date="2019-01" db="EMBL/GenBank/DDBJ databases">
        <authorList>
            <person name="Chen W.-M."/>
        </authorList>
    </citation>
    <scope>NUCLEOTIDE SEQUENCE [LARGE SCALE GENOMIC DNA]</scope>
    <source>
        <strain evidence="6 7">CCP-7</strain>
    </source>
</reference>
<gene>
    <name evidence="6" type="ORF">EOD43_15310</name>
</gene>
<comment type="similarity">
    <text evidence="1">Belongs to the LysR transcriptional regulatory family.</text>
</comment>
<evidence type="ECO:0000256" key="4">
    <source>
        <dbReference type="ARBA" id="ARBA00023163"/>
    </source>
</evidence>
<evidence type="ECO:0000259" key="5">
    <source>
        <dbReference type="PROSITE" id="PS50931"/>
    </source>
</evidence>
<dbReference type="GO" id="GO:0032993">
    <property type="term" value="C:protein-DNA complex"/>
    <property type="evidence" value="ECO:0007669"/>
    <property type="project" value="TreeGrafter"/>
</dbReference>
<dbReference type="PROSITE" id="PS50931">
    <property type="entry name" value="HTH_LYSR"/>
    <property type="match status" value="1"/>
</dbReference>
<dbReference type="PANTHER" id="PTHR30346">
    <property type="entry name" value="TRANSCRIPTIONAL DUAL REGULATOR HCAR-RELATED"/>
    <property type="match status" value="1"/>
</dbReference>
<dbReference type="RefSeq" id="WP_127744921.1">
    <property type="nucleotide sequence ID" value="NZ_SACN01000002.1"/>
</dbReference>
<accession>A0A437LZX5</accession>
<dbReference type="OrthoDB" id="9813056at2"/>
<evidence type="ECO:0000313" key="7">
    <source>
        <dbReference type="Proteomes" id="UP000282971"/>
    </source>
</evidence>
<evidence type="ECO:0000256" key="1">
    <source>
        <dbReference type="ARBA" id="ARBA00009437"/>
    </source>
</evidence>
<feature type="domain" description="HTH lysR-type" evidence="5">
    <location>
        <begin position="4"/>
        <end position="61"/>
    </location>
</feature>
<dbReference type="Gene3D" id="1.10.10.10">
    <property type="entry name" value="Winged helix-like DNA-binding domain superfamily/Winged helix DNA-binding domain"/>
    <property type="match status" value="1"/>
</dbReference>
<keyword evidence="2" id="KW-0805">Transcription regulation</keyword>
<name>A0A437LZX5_9SPHN</name>
<organism evidence="6 7">
    <name type="scientific">Sphingomonas crocodyli</name>
    <dbReference type="NCBI Taxonomy" id="1979270"/>
    <lineage>
        <taxon>Bacteria</taxon>
        <taxon>Pseudomonadati</taxon>
        <taxon>Pseudomonadota</taxon>
        <taxon>Alphaproteobacteria</taxon>
        <taxon>Sphingomonadales</taxon>
        <taxon>Sphingomonadaceae</taxon>
        <taxon>Sphingomonas</taxon>
    </lineage>
</organism>
<dbReference type="Pfam" id="PF00126">
    <property type="entry name" value="HTH_1"/>
    <property type="match status" value="1"/>
</dbReference>
<keyword evidence="4" id="KW-0804">Transcription</keyword>
<dbReference type="GO" id="GO:0003677">
    <property type="term" value="F:DNA binding"/>
    <property type="evidence" value="ECO:0007669"/>
    <property type="project" value="UniProtKB-KW"/>
</dbReference>
<dbReference type="InterPro" id="IPR036390">
    <property type="entry name" value="WH_DNA-bd_sf"/>
</dbReference>
<dbReference type="PANTHER" id="PTHR30346:SF28">
    <property type="entry name" value="HTH-TYPE TRANSCRIPTIONAL REGULATOR CYNR"/>
    <property type="match status" value="1"/>
</dbReference>
<evidence type="ECO:0000313" key="6">
    <source>
        <dbReference type="EMBL" id="RVT90906.1"/>
    </source>
</evidence>
<protein>
    <submittedName>
        <fullName evidence="6">LysR family transcriptional regulator</fullName>
    </submittedName>
</protein>
<evidence type="ECO:0000256" key="3">
    <source>
        <dbReference type="ARBA" id="ARBA00023125"/>
    </source>
</evidence>
<keyword evidence="3" id="KW-0238">DNA-binding</keyword>
<dbReference type="Proteomes" id="UP000282971">
    <property type="component" value="Unassembled WGS sequence"/>
</dbReference>
<dbReference type="AlphaFoldDB" id="A0A437LZX5"/>
<dbReference type="SUPFAM" id="SSF46785">
    <property type="entry name" value="Winged helix' DNA-binding domain"/>
    <property type="match status" value="1"/>
</dbReference>
<keyword evidence="7" id="KW-1185">Reference proteome</keyword>
<evidence type="ECO:0000256" key="2">
    <source>
        <dbReference type="ARBA" id="ARBA00023015"/>
    </source>
</evidence>
<dbReference type="EMBL" id="SACN01000002">
    <property type="protein sequence ID" value="RVT90906.1"/>
    <property type="molecule type" value="Genomic_DNA"/>
</dbReference>
<dbReference type="InterPro" id="IPR036388">
    <property type="entry name" value="WH-like_DNA-bd_sf"/>
</dbReference>
<dbReference type="InterPro" id="IPR000847">
    <property type="entry name" value="LysR_HTH_N"/>
</dbReference>
<comment type="caution">
    <text evidence="6">The sequence shown here is derived from an EMBL/GenBank/DDBJ whole genome shotgun (WGS) entry which is preliminary data.</text>
</comment>
<dbReference type="GO" id="GO:0003700">
    <property type="term" value="F:DNA-binding transcription factor activity"/>
    <property type="evidence" value="ECO:0007669"/>
    <property type="project" value="InterPro"/>
</dbReference>
<sequence length="66" mass="7379">MKPLNLRELEAIRLLGIRRNFRVAALELGVSPPTLSHMIASVEERVGIRLFNRTTRSVAPPKPAMS</sequence>